<evidence type="ECO:0000313" key="10">
    <source>
        <dbReference type="Proteomes" id="UP000241193"/>
    </source>
</evidence>
<dbReference type="InterPro" id="IPR010086">
    <property type="entry name" value="Flavodoxin_lc"/>
</dbReference>
<evidence type="ECO:0000256" key="3">
    <source>
        <dbReference type="ARBA" id="ARBA00022448"/>
    </source>
</evidence>
<organism evidence="9 10">
    <name type="scientific">Pseudothauera lacus</name>
    <dbReference type="NCBI Taxonomy" id="2136175"/>
    <lineage>
        <taxon>Bacteria</taxon>
        <taxon>Pseudomonadati</taxon>
        <taxon>Pseudomonadota</taxon>
        <taxon>Betaproteobacteria</taxon>
        <taxon>Rhodocyclales</taxon>
        <taxon>Zoogloeaceae</taxon>
        <taxon>Pseudothauera</taxon>
    </lineage>
</organism>
<dbReference type="AlphaFoldDB" id="A0A2T4IDE2"/>
<dbReference type="NCBIfam" id="NF006739">
    <property type="entry name" value="PRK09267.1-5"/>
    <property type="match status" value="1"/>
</dbReference>
<keyword evidence="5 7" id="KW-0288">FMN</keyword>
<dbReference type="OrthoDB" id="9816402at2"/>
<dbReference type="SUPFAM" id="SSF52218">
    <property type="entry name" value="Flavoproteins"/>
    <property type="match status" value="1"/>
</dbReference>
<dbReference type="InterPro" id="IPR008254">
    <property type="entry name" value="Flavodoxin/NO_synth"/>
</dbReference>
<evidence type="ECO:0000256" key="6">
    <source>
        <dbReference type="ARBA" id="ARBA00022982"/>
    </source>
</evidence>
<dbReference type="PROSITE" id="PS00201">
    <property type="entry name" value="FLAVODOXIN"/>
    <property type="match status" value="1"/>
</dbReference>
<proteinExistence type="inferred from homology"/>
<evidence type="ECO:0000256" key="5">
    <source>
        <dbReference type="ARBA" id="ARBA00022643"/>
    </source>
</evidence>
<dbReference type="Pfam" id="PF00258">
    <property type="entry name" value="Flavodoxin_1"/>
    <property type="match status" value="1"/>
</dbReference>
<dbReference type="Gene3D" id="3.40.50.360">
    <property type="match status" value="1"/>
</dbReference>
<sequence>MTQIGIFFGTDSGTTRLIAKKLAKLLGAAAAKPVNINRCSADELLQYDALILGTPAYGIDELPGLNTRIAEPSWHEFMPQVAGRSLSGKRIALFGLGDQEKYPDRFAHSLIHLYRWAVAGGADVVGQWPQDGYQFEHSPALVDGRFVGLIIDQRSQSLLTDERLQRWVAQIAPALTAAAQPETL</sequence>
<dbReference type="InterPro" id="IPR001226">
    <property type="entry name" value="Flavodoxin_CS"/>
</dbReference>
<name>A0A2T4IDE2_9RHOO</name>
<evidence type="ECO:0000256" key="4">
    <source>
        <dbReference type="ARBA" id="ARBA00022630"/>
    </source>
</evidence>
<comment type="caution">
    <text evidence="9">The sequence shown here is derived from an EMBL/GenBank/DDBJ whole genome shotgun (WGS) entry which is preliminary data.</text>
</comment>
<keyword evidence="4 7" id="KW-0285">Flavoprotein</keyword>
<dbReference type="InterPro" id="IPR029039">
    <property type="entry name" value="Flavoprotein-like_sf"/>
</dbReference>
<evidence type="ECO:0000256" key="2">
    <source>
        <dbReference type="ARBA" id="ARBA00005267"/>
    </source>
</evidence>
<evidence type="ECO:0000256" key="1">
    <source>
        <dbReference type="ARBA" id="ARBA00001917"/>
    </source>
</evidence>
<keyword evidence="3 7" id="KW-0813">Transport</keyword>
<comment type="similarity">
    <text evidence="2 7">Belongs to the flavodoxin family.</text>
</comment>
<dbReference type="GO" id="GO:0009055">
    <property type="term" value="F:electron transfer activity"/>
    <property type="evidence" value="ECO:0007669"/>
    <property type="project" value="UniProtKB-UniRule"/>
</dbReference>
<comment type="function">
    <text evidence="7">Low-potential electron donor to a number of redox enzymes.</text>
</comment>
<dbReference type="PIRSF" id="PIRSF038996">
    <property type="entry name" value="FldA"/>
    <property type="match status" value="1"/>
</dbReference>
<reference evidence="9 10" key="1">
    <citation type="submission" date="2018-03" db="EMBL/GenBank/DDBJ databases">
        <authorList>
            <person name="Keele B.F."/>
        </authorList>
    </citation>
    <scope>NUCLEOTIDE SEQUENCE [LARGE SCALE GENOMIC DNA]</scope>
    <source>
        <strain evidence="9 10">D20</strain>
    </source>
</reference>
<protein>
    <recommendedName>
        <fullName evidence="7">Flavodoxin</fullName>
    </recommendedName>
</protein>
<dbReference type="PANTHER" id="PTHR42809:SF1">
    <property type="entry name" value="FLAVODOXIN 1"/>
    <property type="match status" value="1"/>
</dbReference>
<gene>
    <name evidence="9" type="ORF">C8261_12330</name>
</gene>
<dbReference type="NCBIfam" id="TIGR01752">
    <property type="entry name" value="flav_long"/>
    <property type="match status" value="1"/>
</dbReference>
<dbReference type="RefSeq" id="WP_107494024.1">
    <property type="nucleotide sequence ID" value="NZ_PZKC01000010.1"/>
</dbReference>
<dbReference type="InterPro" id="IPR050619">
    <property type="entry name" value="Flavodoxin"/>
</dbReference>
<comment type="cofactor">
    <cofactor evidence="1 7">
        <name>FMN</name>
        <dbReference type="ChEBI" id="CHEBI:58210"/>
    </cofactor>
</comment>
<accession>A0A2T4IDE2</accession>
<feature type="domain" description="Flavodoxin-like" evidence="8">
    <location>
        <begin position="4"/>
        <end position="172"/>
    </location>
</feature>
<dbReference type="Proteomes" id="UP000241193">
    <property type="component" value="Unassembled WGS sequence"/>
</dbReference>
<dbReference type="GO" id="GO:0010181">
    <property type="term" value="F:FMN binding"/>
    <property type="evidence" value="ECO:0007669"/>
    <property type="project" value="UniProtKB-UniRule"/>
</dbReference>
<dbReference type="PROSITE" id="PS50902">
    <property type="entry name" value="FLAVODOXIN_LIKE"/>
    <property type="match status" value="1"/>
</dbReference>
<reference evidence="9 10" key="2">
    <citation type="submission" date="2018-04" db="EMBL/GenBank/DDBJ databases">
        <title>Thauera lacus sp. nov., isolated from an saline lake in Inner Mongolia, China.</title>
        <authorList>
            <person name="Liang Q.-Y."/>
        </authorList>
    </citation>
    <scope>NUCLEOTIDE SEQUENCE [LARGE SCALE GENOMIC DNA]</scope>
    <source>
        <strain evidence="9 10">D20</strain>
    </source>
</reference>
<dbReference type="EMBL" id="PZKC01000010">
    <property type="protein sequence ID" value="PTD95783.1"/>
    <property type="molecule type" value="Genomic_DNA"/>
</dbReference>
<evidence type="ECO:0000256" key="7">
    <source>
        <dbReference type="PIRNR" id="PIRNR038996"/>
    </source>
</evidence>
<evidence type="ECO:0000313" key="9">
    <source>
        <dbReference type="EMBL" id="PTD95783.1"/>
    </source>
</evidence>
<keyword evidence="10" id="KW-1185">Reference proteome</keyword>
<keyword evidence="6 7" id="KW-0249">Electron transport</keyword>
<dbReference type="PANTHER" id="PTHR42809">
    <property type="entry name" value="FLAVODOXIN 2"/>
    <property type="match status" value="1"/>
</dbReference>
<evidence type="ECO:0000259" key="8">
    <source>
        <dbReference type="PROSITE" id="PS50902"/>
    </source>
</evidence>